<evidence type="ECO:0000313" key="4">
    <source>
        <dbReference type="EMBL" id="KND61054.1"/>
    </source>
</evidence>
<dbReference type="PROSITE" id="PS51462">
    <property type="entry name" value="NUDIX"/>
    <property type="match status" value="1"/>
</dbReference>
<name>A0A0L0MGG3_9BURK</name>
<dbReference type="AlphaFoldDB" id="A0A0L0MGG3"/>
<dbReference type="EMBL" id="LFJJ01000034">
    <property type="protein sequence ID" value="KND61054.1"/>
    <property type="molecule type" value="Genomic_DNA"/>
</dbReference>
<dbReference type="PATRIC" id="fig|242163.4.peg.4596"/>
<dbReference type="PANTHER" id="PTHR43046">
    <property type="entry name" value="GDP-MANNOSE MANNOSYL HYDROLASE"/>
    <property type="match status" value="1"/>
</dbReference>
<comment type="caution">
    <text evidence="4">The sequence shown here is derived from an EMBL/GenBank/DDBJ whole genome shotgun (WGS) entry which is preliminary data.</text>
</comment>
<gene>
    <name evidence="4" type="ORF">BVER_03010</name>
</gene>
<dbReference type="Gene3D" id="3.90.79.10">
    <property type="entry name" value="Nucleoside Triphosphate Pyrophosphohydrolase"/>
    <property type="match status" value="1"/>
</dbReference>
<keyword evidence="5" id="KW-1185">Reference proteome</keyword>
<accession>A0A0L0MGG3</accession>
<sequence length="145" mass="16127">MRLRATALLTRHQAVLLVRQRGGPWLLPGATVQMDELAMVAALRGLHRDTGIEATAIAFMFEQSSAQHVHSVFRIAIPDGVTPRPSPLGEYDEVRWADSTQLAHMHLTPGTRAILHRAIGPDAGIDEIPDRRQMWRPSGMRISPR</sequence>
<organism evidence="4 5">
    <name type="scientific">Candidatus Burkholderia verschuerenii</name>
    <dbReference type="NCBI Taxonomy" id="242163"/>
    <lineage>
        <taxon>Bacteria</taxon>
        <taxon>Pseudomonadati</taxon>
        <taxon>Pseudomonadota</taxon>
        <taxon>Betaproteobacteria</taxon>
        <taxon>Burkholderiales</taxon>
        <taxon>Burkholderiaceae</taxon>
        <taxon>Burkholderia</taxon>
    </lineage>
</organism>
<dbReference type="GO" id="GO:0016787">
    <property type="term" value="F:hydrolase activity"/>
    <property type="evidence" value="ECO:0007669"/>
    <property type="project" value="UniProtKB-KW"/>
</dbReference>
<evidence type="ECO:0000256" key="2">
    <source>
        <dbReference type="ARBA" id="ARBA00022801"/>
    </source>
</evidence>
<dbReference type="SUPFAM" id="SSF55811">
    <property type="entry name" value="Nudix"/>
    <property type="match status" value="1"/>
</dbReference>
<reference evidence="5" key="1">
    <citation type="submission" date="2015-06" db="EMBL/GenBank/DDBJ databases">
        <title>Comparative genomics of Burkholderia leaf nodule symbionts.</title>
        <authorList>
            <person name="Carlier A."/>
            <person name="Eberl L."/>
            <person name="Pinto-Carbo M."/>
        </authorList>
    </citation>
    <scope>NUCLEOTIDE SEQUENCE [LARGE SCALE GENOMIC DNA]</scope>
    <source>
        <strain evidence="5">UZHbot4</strain>
    </source>
</reference>
<dbReference type="InterPro" id="IPR000086">
    <property type="entry name" value="NUDIX_hydrolase_dom"/>
</dbReference>
<dbReference type="PANTHER" id="PTHR43046:SF14">
    <property type="entry name" value="MUTT_NUDIX FAMILY PROTEIN"/>
    <property type="match status" value="1"/>
</dbReference>
<dbReference type="InterPro" id="IPR015797">
    <property type="entry name" value="NUDIX_hydrolase-like_dom_sf"/>
</dbReference>
<protein>
    <recommendedName>
        <fullName evidence="3">Nudix hydrolase domain-containing protein</fullName>
    </recommendedName>
</protein>
<dbReference type="OrthoDB" id="9008185at2"/>
<evidence type="ECO:0000259" key="3">
    <source>
        <dbReference type="PROSITE" id="PS51462"/>
    </source>
</evidence>
<proteinExistence type="predicted"/>
<feature type="domain" description="Nudix hydrolase" evidence="3">
    <location>
        <begin position="1"/>
        <end position="120"/>
    </location>
</feature>
<evidence type="ECO:0000313" key="5">
    <source>
        <dbReference type="Proteomes" id="UP000036959"/>
    </source>
</evidence>
<keyword evidence="2" id="KW-0378">Hydrolase</keyword>
<comment type="cofactor">
    <cofactor evidence="1">
        <name>Mg(2+)</name>
        <dbReference type="ChEBI" id="CHEBI:18420"/>
    </cofactor>
</comment>
<dbReference type="Pfam" id="PF00293">
    <property type="entry name" value="NUDIX"/>
    <property type="match status" value="1"/>
</dbReference>
<dbReference type="Proteomes" id="UP000036959">
    <property type="component" value="Unassembled WGS sequence"/>
</dbReference>
<evidence type="ECO:0000256" key="1">
    <source>
        <dbReference type="ARBA" id="ARBA00001946"/>
    </source>
</evidence>
<dbReference type="RefSeq" id="WP_083452107.1">
    <property type="nucleotide sequence ID" value="NZ_LFJJ01000034.1"/>
</dbReference>